<organism evidence="5 6">
    <name type="scientific">Paenibacillus odorifer</name>
    <dbReference type="NCBI Taxonomy" id="189426"/>
    <lineage>
        <taxon>Bacteria</taxon>
        <taxon>Bacillati</taxon>
        <taxon>Bacillota</taxon>
        <taxon>Bacilli</taxon>
        <taxon>Bacillales</taxon>
        <taxon>Paenibacillaceae</taxon>
        <taxon>Paenibacillus</taxon>
    </lineage>
</organism>
<dbReference type="GO" id="GO:0043200">
    <property type="term" value="P:response to amino acid"/>
    <property type="evidence" value="ECO:0007669"/>
    <property type="project" value="TreeGrafter"/>
</dbReference>
<accession>A0A1R0XUI1</accession>
<dbReference type="SUPFAM" id="SSF54909">
    <property type="entry name" value="Dimeric alpha+beta barrel"/>
    <property type="match status" value="1"/>
</dbReference>
<name>A0A1R0XUI1_9BACL</name>
<dbReference type="AlphaFoldDB" id="A0A1R0XUI1"/>
<evidence type="ECO:0000256" key="1">
    <source>
        <dbReference type="ARBA" id="ARBA00023015"/>
    </source>
</evidence>
<protein>
    <submittedName>
        <fullName evidence="5">Transcriptional regulator</fullName>
    </submittedName>
</protein>
<dbReference type="InterPro" id="IPR036388">
    <property type="entry name" value="WH-like_DNA-bd_sf"/>
</dbReference>
<comment type="caution">
    <text evidence="5">The sequence shown here is derived from an EMBL/GenBank/DDBJ whole genome shotgun (WGS) entry which is preliminary data.</text>
</comment>
<dbReference type="SUPFAM" id="SSF46785">
    <property type="entry name" value="Winged helix' DNA-binding domain"/>
    <property type="match status" value="1"/>
</dbReference>
<dbReference type="OrthoDB" id="34294at2"/>
<keyword evidence="2" id="KW-0238">DNA-binding</keyword>
<dbReference type="GO" id="GO:0043565">
    <property type="term" value="F:sequence-specific DNA binding"/>
    <property type="evidence" value="ECO:0007669"/>
    <property type="project" value="InterPro"/>
</dbReference>
<gene>
    <name evidence="5" type="ORF">BSK52_17975</name>
</gene>
<dbReference type="InterPro" id="IPR036390">
    <property type="entry name" value="WH_DNA-bd_sf"/>
</dbReference>
<dbReference type="InterPro" id="IPR011008">
    <property type="entry name" value="Dimeric_a/b-barrel"/>
</dbReference>
<evidence type="ECO:0000259" key="4">
    <source>
        <dbReference type="PROSITE" id="PS50956"/>
    </source>
</evidence>
<dbReference type="GO" id="GO:0005829">
    <property type="term" value="C:cytosol"/>
    <property type="evidence" value="ECO:0007669"/>
    <property type="project" value="TreeGrafter"/>
</dbReference>
<reference evidence="5 6" key="1">
    <citation type="submission" date="2016-10" db="EMBL/GenBank/DDBJ databases">
        <title>Paenibacillus species isolates.</title>
        <authorList>
            <person name="Beno S.M."/>
        </authorList>
    </citation>
    <scope>NUCLEOTIDE SEQUENCE [LARGE SCALE GENOMIC DNA]</scope>
    <source>
        <strain evidence="5 6">FSL H7-0710</strain>
    </source>
</reference>
<keyword evidence="3" id="KW-0804">Transcription</keyword>
<dbReference type="PANTHER" id="PTHR30154">
    <property type="entry name" value="LEUCINE-RESPONSIVE REGULATORY PROTEIN"/>
    <property type="match status" value="1"/>
</dbReference>
<dbReference type="PRINTS" id="PR00033">
    <property type="entry name" value="HTHASNC"/>
</dbReference>
<evidence type="ECO:0000313" key="6">
    <source>
        <dbReference type="Proteomes" id="UP000187439"/>
    </source>
</evidence>
<dbReference type="Gene3D" id="1.10.10.10">
    <property type="entry name" value="Winged helix-like DNA-binding domain superfamily/Winged helix DNA-binding domain"/>
    <property type="match status" value="1"/>
</dbReference>
<dbReference type="InterPro" id="IPR019887">
    <property type="entry name" value="Tscrpt_reg_AsnC/Lrp_C"/>
</dbReference>
<dbReference type="Pfam" id="PF13404">
    <property type="entry name" value="HTH_AsnC-type"/>
    <property type="match status" value="1"/>
</dbReference>
<dbReference type="Proteomes" id="UP000187439">
    <property type="component" value="Unassembled WGS sequence"/>
</dbReference>
<dbReference type="RefSeq" id="WP_042124175.1">
    <property type="nucleotide sequence ID" value="NZ_MPTC01000016.1"/>
</dbReference>
<dbReference type="SMART" id="SM00344">
    <property type="entry name" value="HTH_ASNC"/>
    <property type="match status" value="1"/>
</dbReference>
<evidence type="ECO:0000256" key="3">
    <source>
        <dbReference type="ARBA" id="ARBA00023163"/>
    </source>
</evidence>
<dbReference type="Gene3D" id="3.30.70.920">
    <property type="match status" value="1"/>
</dbReference>
<keyword evidence="1" id="KW-0805">Transcription regulation</keyword>
<dbReference type="InterPro" id="IPR019888">
    <property type="entry name" value="Tscrpt_reg_AsnC-like"/>
</dbReference>
<dbReference type="Pfam" id="PF01037">
    <property type="entry name" value="AsnC_trans_reg"/>
    <property type="match status" value="1"/>
</dbReference>
<dbReference type="PROSITE" id="PS50956">
    <property type="entry name" value="HTH_ASNC_2"/>
    <property type="match status" value="1"/>
</dbReference>
<dbReference type="EMBL" id="MPTC01000016">
    <property type="protein sequence ID" value="OMD38803.1"/>
    <property type="molecule type" value="Genomic_DNA"/>
</dbReference>
<proteinExistence type="predicted"/>
<evidence type="ECO:0000313" key="5">
    <source>
        <dbReference type="EMBL" id="OMD38803.1"/>
    </source>
</evidence>
<evidence type="ECO:0000256" key="2">
    <source>
        <dbReference type="ARBA" id="ARBA00023125"/>
    </source>
</evidence>
<dbReference type="PANTHER" id="PTHR30154:SF55">
    <property type="entry name" value="HTH-TYPE TRANSCRIPTIONAL REGULATOR LRPB"/>
    <property type="match status" value="1"/>
</dbReference>
<feature type="domain" description="HTH asnC-type" evidence="4">
    <location>
        <begin position="9"/>
        <end position="70"/>
    </location>
</feature>
<sequence>MTKGLIFIFDHIDFAILALLKENSRIQWKDIGQKIHMTGQAVGNRIRRLEDLGVIEQYTIVTNKAKLGLSITAFITFFVESANHPLFQKFVMAEDAITEVHRISGEGCYVLTGHFASNEELEAFLAQLLNHGNYRVSLSIGKIKS</sequence>
<dbReference type="InterPro" id="IPR000485">
    <property type="entry name" value="AsnC-type_HTH_dom"/>
</dbReference>